<dbReference type="GO" id="GO:0003677">
    <property type="term" value="F:DNA binding"/>
    <property type="evidence" value="ECO:0007669"/>
    <property type="project" value="InterPro"/>
</dbReference>
<dbReference type="RefSeq" id="WP_208256765.1">
    <property type="nucleotide sequence ID" value="NZ_JAGEOJ010000007.1"/>
</dbReference>
<reference evidence="2" key="1">
    <citation type="submission" date="2021-03" db="EMBL/GenBank/DDBJ databases">
        <authorList>
            <person name="Kanchanasin P."/>
            <person name="Saeng-In P."/>
            <person name="Phongsopitanun W."/>
            <person name="Yuki M."/>
            <person name="Kudo T."/>
            <person name="Ohkuma M."/>
            <person name="Tanasupawat S."/>
        </authorList>
    </citation>
    <scope>NUCLEOTIDE SEQUENCE</scope>
    <source>
        <strain evidence="2">GKU 128</strain>
    </source>
</reference>
<dbReference type="InterPro" id="IPR058852">
    <property type="entry name" value="HTH_77"/>
</dbReference>
<dbReference type="InterPro" id="IPR000792">
    <property type="entry name" value="Tscrpt_reg_LuxR_C"/>
</dbReference>
<dbReference type="InterPro" id="IPR016032">
    <property type="entry name" value="Sig_transdc_resp-reg_C-effctor"/>
</dbReference>
<gene>
    <name evidence="2" type="ORF">J4573_17925</name>
</gene>
<dbReference type="PROSITE" id="PS50043">
    <property type="entry name" value="HTH_LUXR_2"/>
    <property type="match status" value="1"/>
</dbReference>
<dbReference type="Pfam" id="PF00196">
    <property type="entry name" value="GerE"/>
    <property type="match status" value="1"/>
</dbReference>
<protein>
    <recommendedName>
        <fullName evidence="1">HTH luxR-type domain-containing protein</fullName>
    </recommendedName>
</protein>
<comment type="caution">
    <text evidence="2">The sequence shown here is derived from an EMBL/GenBank/DDBJ whole genome shotgun (WGS) entry which is preliminary data.</text>
</comment>
<dbReference type="PANTHER" id="PTHR47691">
    <property type="entry name" value="REGULATOR-RELATED"/>
    <property type="match status" value="1"/>
</dbReference>
<dbReference type="CDD" id="cd06170">
    <property type="entry name" value="LuxR_C_like"/>
    <property type="match status" value="1"/>
</dbReference>
<keyword evidence="3" id="KW-1185">Reference proteome</keyword>
<dbReference type="AlphaFoldDB" id="A0A939T255"/>
<organism evidence="2 3">
    <name type="scientific">Actinomadura barringtoniae</name>
    <dbReference type="NCBI Taxonomy" id="1427535"/>
    <lineage>
        <taxon>Bacteria</taxon>
        <taxon>Bacillati</taxon>
        <taxon>Actinomycetota</taxon>
        <taxon>Actinomycetes</taxon>
        <taxon>Streptosporangiales</taxon>
        <taxon>Thermomonosporaceae</taxon>
        <taxon>Actinomadura</taxon>
    </lineage>
</organism>
<dbReference type="GO" id="GO:0006355">
    <property type="term" value="P:regulation of DNA-templated transcription"/>
    <property type="evidence" value="ECO:0007669"/>
    <property type="project" value="InterPro"/>
</dbReference>
<dbReference type="Gene3D" id="3.40.50.300">
    <property type="entry name" value="P-loop containing nucleotide triphosphate hydrolases"/>
    <property type="match status" value="1"/>
</dbReference>
<dbReference type="InterPro" id="IPR011990">
    <property type="entry name" value="TPR-like_helical_dom_sf"/>
</dbReference>
<dbReference type="SUPFAM" id="SSF48452">
    <property type="entry name" value="TPR-like"/>
    <property type="match status" value="1"/>
</dbReference>
<sequence length="853" mass="90411">MPRPLTTFVGRTAELDAVAAALDEARLVTLVGPGGCGKTRLALQAAAARTDARWVDLTTTAEPRLVPELVAAAAGVLPSSAGALAEQIGDRPLLLCLDNCEHVIGAAADLVVELITACPGVTVLATSREPLGVAGEVVWRVPPLSGADALALFEERAGRTARSEAVRTACIRLDGIPLAIELAAAWSDTLSEREILQGLDDRFALLVRGPRGVAARHQTLAASMAWSHDLLDEADRVLFRRLGVFQGGFTLAAARAVCDGEVVAGLRRLVDKSLVIADTRGEVARYRMLETIRQYAVARLEASGERDGIRDRHLDAFLALTEEAAPLLGRDKDAWRATIGAEQENLRAAIDWGLSRDDPERGRRLAAGLPWLWHLNDRGREGLDLLQRAVDLGAGERTGLQARLLTGLSLVADTTRPDGLEYDAAQAAMEIATETGDAATASMARLLGAVAVFALDLDTGWSEAKQARARAREIGEGFVIDGATALMGIVLHLRDEHAEAVKHLQEAVDGLVRRGDRGVASTALGYLAGSALITGDVARARELAAEGAAVARPLADHHRVGSAAAAVAIVEATAGDVDAAWAALNPVIRLVEATDPSPFIPGFARAVANLHLWSGRPAEAVAWFGRETAWLPEGVDLYLAPQTLTGLAAAHRATGDTEAAAQACERALTLARKIGMPSVEADALEQSAFLTPEPERAEELHHEALALRVEHGLWLPCVDSLEALADLAPGTTEAARLQAACNHARQEMGAPRLTPAAAQQPYEGTVLSLRDAVDYARRARGKRGRPSSGWASLTPTEQSVVRLTVEGLSNPEIGSRLFMSRSTVKTHLSHVYAKLGVTNRTELAAMAGPHLEG</sequence>
<name>A0A939T255_9ACTN</name>
<dbReference type="Proteomes" id="UP000669179">
    <property type="component" value="Unassembled WGS sequence"/>
</dbReference>
<evidence type="ECO:0000313" key="2">
    <source>
        <dbReference type="EMBL" id="MBO2448986.1"/>
    </source>
</evidence>
<dbReference type="PANTHER" id="PTHR47691:SF3">
    <property type="entry name" value="HTH-TYPE TRANSCRIPTIONAL REGULATOR RV0890C-RELATED"/>
    <property type="match status" value="1"/>
</dbReference>
<dbReference type="EMBL" id="JAGEOJ010000007">
    <property type="protein sequence ID" value="MBO2448986.1"/>
    <property type="molecule type" value="Genomic_DNA"/>
</dbReference>
<dbReference type="Pfam" id="PF25872">
    <property type="entry name" value="HTH_77"/>
    <property type="match status" value="1"/>
</dbReference>
<proteinExistence type="predicted"/>
<dbReference type="SUPFAM" id="SSF46894">
    <property type="entry name" value="C-terminal effector domain of the bipartite response regulators"/>
    <property type="match status" value="1"/>
</dbReference>
<accession>A0A939T255</accession>
<feature type="domain" description="HTH luxR-type" evidence="1">
    <location>
        <begin position="786"/>
        <end position="851"/>
    </location>
</feature>
<dbReference type="InterPro" id="IPR027417">
    <property type="entry name" value="P-loop_NTPase"/>
</dbReference>
<dbReference type="PROSITE" id="PS00622">
    <property type="entry name" value="HTH_LUXR_1"/>
    <property type="match status" value="1"/>
</dbReference>
<dbReference type="Gene3D" id="1.25.40.10">
    <property type="entry name" value="Tetratricopeptide repeat domain"/>
    <property type="match status" value="2"/>
</dbReference>
<evidence type="ECO:0000313" key="3">
    <source>
        <dbReference type="Proteomes" id="UP000669179"/>
    </source>
</evidence>
<dbReference type="SUPFAM" id="SSF52540">
    <property type="entry name" value="P-loop containing nucleoside triphosphate hydrolases"/>
    <property type="match status" value="1"/>
</dbReference>
<dbReference type="InterPro" id="IPR036388">
    <property type="entry name" value="WH-like_DNA-bd_sf"/>
</dbReference>
<dbReference type="PRINTS" id="PR00038">
    <property type="entry name" value="HTHLUXR"/>
</dbReference>
<dbReference type="Gene3D" id="1.10.10.10">
    <property type="entry name" value="Winged helix-like DNA-binding domain superfamily/Winged helix DNA-binding domain"/>
    <property type="match status" value="1"/>
</dbReference>
<dbReference type="SMART" id="SM00421">
    <property type="entry name" value="HTH_LUXR"/>
    <property type="match status" value="1"/>
</dbReference>
<evidence type="ECO:0000259" key="1">
    <source>
        <dbReference type="PROSITE" id="PS50043"/>
    </source>
</evidence>